<organism evidence="1 2">
    <name type="scientific">Schizopora paradoxa</name>
    <dbReference type="NCBI Taxonomy" id="27342"/>
    <lineage>
        <taxon>Eukaryota</taxon>
        <taxon>Fungi</taxon>
        <taxon>Dikarya</taxon>
        <taxon>Basidiomycota</taxon>
        <taxon>Agaricomycotina</taxon>
        <taxon>Agaricomycetes</taxon>
        <taxon>Hymenochaetales</taxon>
        <taxon>Schizoporaceae</taxon>
        <taxon>Schizopora</taxon>
    </lineage>
</organism>
<keyword evidence="2" id="KW-1185">Reference proteome</keyword>
<evidence type="ECO:0000313" key="2">
    <source>
        <dbReference type="Proteomes" id="UP000053477"/>
    </source>
</evidence>
<name>A0A0H2RFB5_9AGAM</name>
<reference evidence="1 2" key="1">
    <citation type="submission" date="2015-04" db="EMBL/GenBank/DDBJ databases">
        <title>Complete genome sequence of Schizopora paradoxa KUC8140, a cosmopolitan wood degrader in East Asia.</title>
        <authorList>
            <consortium name="DOE Joint Genome Institute"/>
            <person name="Min B."/>
            <person name="Park H."/>
            <person name="Jang Y."/>
            <person name="Kim J.-J."/>
            <person name="Kim K.H."/>
            <person name="Pangilinan J."/>
            <person name="Lipzen A."/>
            <person name="Riley R."/>
            <person name="Grigoriev I.V."/>
            <person name="Spatafora J.W."/>
            <person name="Choi I.-G."/>
        </authorList>
    </citation>
    <scope>NUCLEOTIDE SEQUENCE [LARGE SCALE GENOMIC DNA]</scope>
    <source>
        <strain evidence="1 2">KUC8140</strain>
    </source>
</reference>
<evidence type="ECO:0000313" key="1">
    <source>
        <dbReference type="EMBL" id="KLO08243.1"/>
    </source>
</evidence>
<dbReference type="AlphaFoldDB" id="A0A0H2RFB5"/>
<gene>
    <name evidence="1" type="ORF">SCHPADRAFT_615116</name>
</gene>
<proteinExistence type="predicted"/>
<dbReference type="InParanoid" id="A0A0H2RFB5"/>
<dbReference type="EMBL" id="KQ086099">
    <property type="protein sequence ID" value="KLO08243.1"/>
    <property type="molecule type" value="Genomic_DNA"/>
</dbReference>
<sequence>MVEMDGLKPEEAIVILSGSKSVKSKLTFASLGRHRPRVHHRPSSFFEFLSGSHRTTSPFQGVKLTINPFRDDQDIIDQDSMARFDEAKRLGDEMGAGHSAIDV</sequence>
<accession>A0A0H2RFB5</accession>
<dbReference type="Proteomes" id="UP000053477">
    <property type="component" value="Unassembled WGS sequence"/>
</dbReference>
<protein>
    <submittedName>
        <fullName evidence="1">Uncharacterized protein</fullName>
    </submittedName>
</protein>